<dbReference type="GO" id="GO:0042742">
    <property type="term" value="P:defense response to bacterium"/>
    <property type="evidence" value="ECO:0007669"/>
    <property type="project" value="UniProtKB-KW"/>
</dbReference>
<evidence type="ECO:0000256" key="9">
    <source>
        <dbReference type="ARBA" id="ARBA00023157"/>
    </source>
</evidence>
<protein>
    <recommendedName>
        <fullName evidence="4">lysozyme</fullName>
        <ecNumber evidence="4">3.2.1.17</ecNumber>
    </recommendedName>
</protein>
<dbReference type="FunFam" id="3.20.20.80:FF:000060">
    <property type="entry name" value="Lysozyme M1"/>
    <property type="match status" value="1"/>
</dbReference>
<evidence type="ECO:0000256" key="10">
    <source>
        <dbReference type="ARBA" id="ARBA00023295"/>
    </source>
</evidence>
<dbReference type="PANTHER" id="PTHR34135:SF2">
    <property type="entry name" value="LYSOZYME"/>
    <property type="match status" value="1"/>
</dbReference>
<dbReference type="GO" id="GO:0031640">
    <property type="term" value="P:killing of cells of another organism"/>
    <property type="evidence" value="ECO:0007669"/>
    <property type="project" value="UniProtKB-KW"/>
</dbReference>
<dbReference type="PATRIC" id="fig|37927.3.peg.2682"/>
<evidence type="ECO:0000256" key="2">
    <source>
        <dbReference type="ARBA" id="ARBA00004613"/>
    </source>
</evidence>
<feature type="compositionally biased region" description="Low complexity" evidence="12">
    <location>
        <begin position="40"/>
        <end position="62"/>
    </location>
</feature>
<evidence type="ECO:0000256" key="5">
    <source>
        <dbReference type="ARBA" id="ARBA00022525"/>
    </source>
</evidence>
<dbReference type="PROSITE" id="PS51904">
    <property type="entry name" value="GLYCOSYL_HYDROL_F25_2"/>
    <property type="match status" value="1"/>
</dbReference>
<keyword evidence="5" id="KW-0964">Secreted</keyword>
<feature type="compositionally biased region" description="Polar residues" evidence="12">
    <location>
        <begin position="119"/>
        <end position="128"/>
    </location>
</feature>
<dbReference type="GO" id="GO:0016052">
    <property type="term" value="P:carbohydrate catabolic process"/>
    <property type="evidence" value="ECO:0007669"/>
    <property type="project" value="TreeGrafter"/>
</dbReference>
<keyword evidence="9" id="KW-1015">Disulfide bond</keyword>
<keyword evidence="8" id="KW-0378">Hydrolase</keyword>
<evidence type="ECO:0000313" key="14">
    <source>
        <dbReference type="EMBL" id="AMM33274.1"/>
    </source>
</evidence>
<dbReference type="STRING" id="37927.SA2016_2607"/>
<evidence type="ECO:0000313" key="15">
    <source>
        <dbReference type="Proteomes" id="UP000070134"/>
    </source>
</evidence>
<feature type="compositionally biased region" description="Basic and acidic residues" evidence="12">
    <location>
        <begin position="89"/>
        <end position="101"/>
    </location>
</feature>
<keyword evidence="7" id="KW-0081">Bacteriolytic enzyme</keyword>
<dbReference type="SUPFAM" id="SSF51445">
    <property type="entry name" value="(Trans)glycosidases"/>
    <property type="match status" value="1"/>
</dbReference>
<dbReference type="RefSeq" id="WP_066498714.1">
    <property type="nucleotide sequence ID" value="NZ_BJMO01000011.1"/>
</dbReference>
<comment type="subcellular location">
    <subcellularLocation>
        <location evidence="2">Secreted</location>
    </subcellularLocation>
</comment>
<dbReference type="GO" id="GO:0003796">
    <property type="term" value="F:lysozyme activity"/>
    <property type="evidence" value="ECO:0007669"/>
    <property type="project" value="UniProtKB-EC"/>
</dbReference>
<comment type="catalytic activity">
    <reaction evidence="1">
        <text>Hydrolysis of (1-&gt;4)-beta-linkages between N-acetylmuramic acid and N-acetyl-D-glucosamine residues in a peptidoglycan and between N-acetyl-D-glucosamine residues in chitodextrins.</text>
        <dbReference type="EC" id="3.2.1.17"/>
    </reaction>
</comment>
<dbReference type="Pfam" id="PF01183">
    <property type="entry name" value="Glyco_hydro_25"/>
    <property type="match status" value="1"/>
</dbReference>
<reference evidence="14 15" key="1">
    <citation type="submission" date="2016-02" db="EMBL/GenBank/DDBJ databases">
        <title>Complete genome of Sinomonas atrocyanea KCTC 3377.</title>
        <authorList>
            <person name="Kim K.M."/>
        </authorList>
    </citation>
    <scope>NUCLEOTIDE SEQUENCE [LARGE SCALE GENOMIC DNA]</scope>
    <source>
        <strain evidence="14 15">KCTC 3377</strain>
    </source>
</reference>
<evidence type="ECO:0000256" key="6">
    <source>
        <dbReference type="ARBA" id="ARBA00022529"/>
    </source>
</evidence>
<evidence type="ECO:0000256" key="8">
    <source>
        <dbReference type="ARBA" id="ARBA00022801"/>
    </source>
</evidence>
<dbReference type="GO" id="GO:0005576">
    <property type="term" value="C:extracellular region"/>
    <property type="evidence" value="ECO:0007669"/>
    <property type="project" value="UniProtKB-SubCell"/>
</dbReference>
<dbReference type="PANTHER" id="PTHR34135">
    <property type="entry name" value="LYSOZYME"/>
    <property type="match status" value="1"/>
</dbReference>
<dbReference type="AlphaFoldDB" id="A0A127A390"/>
<accession>A0A127A390</accession>
<dbReference type="InterPro" id="IPR018077">
    <property type="entry name" value="Glyco_hydro_fam25_subgr"/>
</dbReference>
<evidence type="ECO:0000256" key="1">
    <source>
        <dbReference type="ARBA" id="ARBA00000632"/>
    </source>
</evidence>
<dbReference type="Gene3D" id="3.20.20.80">
    <property type="entry name" value="Glycosidases"/>
    <property type="match status" value="1"/>
</dbReference>
<dbReference type="Pfam" id="PF08310">
    <property type="entry name" value="LGFP"/>
    <property type="match status" value="7"/>
</dbReference>
<gene>
    <name evidence="14" type="ORF">SA2016_2607</name>
</gene>
<evidence type="ECO:0000256" key="11">
    <source>
        <dbReference type="ARBA" id="ARBA00055588"/>
    </source>
</evidence>
<dbReference type="InterPro" id="IPR017853">
    <property type="entry name" value="GH"/>
</dbReference>
<organism evidence="14 15">
    <name type="scientific">Sinomonas atrocyanea</name>
    <dbReference type="NCBI Taxonomy" id="37927"/>
    <lineage>
        <taxon>Bacteria</taxon>
        <taxon>Bacillati</taxon>
        <taxon>Actinomycetota</taxon>
        <taxon>Actinomycetes</taxon>
        <taxon>Micrococcales</taxon>
        <taxon>Micrococcaceae</taxon>
        <taxon>Sinomonas</taxon>
    </lineage>
</organism>
<proteinExistence type="inferred from homology"/>
<dbReference type="SMART" id="SM00641">
    <property type="entry name" value="Glyco_25"/>
    <property type="match status" value="1"/>
</dbReference>
<dbReference type="GO" id="GO:0016998">
    <property type="term" value="P:cell wall macromolecule catabolic process"/>
    <property type="evidence" value="ECO:0007669"/>
    <property type="project" value="InterPro"/>
</dbReference>
<dbReference type="Proteomes" id="UP000070134">
    <property type="component" value="Chromosome"/>
</dbReference>
<dbReference type="OrthoDB" id="287365at2"/>
<dbReference type="KEGG" id="satk:SA2016_2607"/>
<evidence type="ECO:0000256" key="7">
    <source>
        <dbReference type="ARBA" id="ARBA00022638"/>
    </source>
</evidence>
<sequence length="752" mass="78140" precursor="true">MLHTLWTSRRNRVLPATAASAVLAVGFLLGPLQPALADNAQPTSPATPSPASTAPAQTAPSSGTGATPSAPPSVVPSPAPSSVPPTKPGTRDPEDAGKDPSARAAMRSLIGPGAKMGQANPQSKNKGGNNARGMGVPSLLPGAWQPSWGISGVDVSAYQSSLDWGSMYSQGVRFAYVKASEGNYYTNSQFSSQYFGSQSAGMIRGAYHFAIPNWSSGADQANYFVSNGGGWTPDGITLPPVLDIEYNPYAGQTINGVYMGDTCYSMNASQMVGWINDFSNTVLNLTGRRPMIYSTSDWWSRCTGNSAGFSNNPLWIAAYNTSGPGTLPASWGNFSVWQYSSSGPYPGDSNVWNGDYSGLQRFATYGDTDPSASMGAAASAYTGLGGQTSGIACGLKNGGCYQFFQNGALNWSSATGARPTYYGPVRTAWANSGYENGALGYPTTDQTCGQLNGGCYQMFQGGAISYSPATGAQLSLYGPIRDAWGANGFERGILGYPTTGKICGQLNGGCYQMFQGGGINWTSATGAQLSIYGPIRDAWGASGFENGPLGYPTTGKICGQVNGGCYQMFQGGGINWTSATGAQLSIYGPIRNAWGANGFENGILGYPTTGKICGQVNGGCYQMFQGGGINYSPATGAQLSTWGAIRNAWAATGFQDGRMGYPTSSGDTCGLLNGGCYQMFQGGGIVWSPATGAQLSTWGAIRTAWANLGFQNSRLGYPTTGEICSSSSSCYQKYQGGTISWTATGGAVVAYS</sequence>
<evidence type="ECO:0000256" key="3">
    <source>
        <dbReference type="ARBA" id="ARBA00010646"/>
    </source>
</evidence>
<feature type="signal peptide" evidence="13">
    <location>
        <begin position="1"/>
        <end position="37"/>
    </location>
</feature>
<dbReference type="InterPro" id="IPR002053">
    <property type="entry name" value="Glyco_hydro_25"/>
</dbReference>
<evidence type="ECO:0000256" key="12">
    <source>
        <dbReference type="SAM" id="MobiDB-lite"/>
    </source>
</evidence>
<keyword evidence="15" id="KW-1185">Reference proteome</keyword>
<comment type="similarity">
    <text evidence="3">Belongs to the glycosyl hydrolase 25 family.</text>
</comment>
<comment type="function">
    <text evidence="11">This enzyme has both lysozyme (acetylmuramidase) and diacetylmuramidase activities.</text>
</comment>
<feature type="region of interest" description="Disordered" evidence="12">
    <location>
        <begin position="38"/>
        <end position="138"/>
    </location>
</feature>
<keyword evidence="13" id="KW-0732">Signal</keyword>
<name>A0A127A390_9MICC</name>
<evidence type="ECO:0000256" key="4">
    <source>
        <dbReference type="ARBA" id="ARBA00012732"/>
    </source>
</evidence>
<dbReference type="InterPro" id="IPR013207">
    <property type="entry name" value="LGFP"/>
</dbReference>
<dbReference type="EC" id="3.2.1.17" evidence="4"/>
<feature type="compositionally biased region" description="Pro residues" evidence="12">
    <location>
        <begin position="69"/>
        <end position="87"/>
    </location>
</feature>
<keyword evidence="6" id="KW-0929">Antimicrobial</keyword>
<dbReference type="GO" id="GO:0009253">
    <property type="term" value="P:peptidoglycan catabolic process"/>
    <property type="evidence" value="ECO:0007669"/>
    <property type="project" value="InterPro"/>
</dbReference>
<dbReference type="CDD" id="cd06412">
    <property type="entry name" value="GH25_CH-type"/>
    <property type="match status" value="1"/>
</dbReference>
<keyword evidence="10" id="KW-0326">Glycosidase</keyword>
<dbReference type="EMBL" id="CP014518">
    <property type="protein sequence ID" value="AMM33274.1"/>
    <property type="molecule type" value="Genomic_DNA"/>
</dbReference>
<evidence type="ECO:0000256" key="13">
    <source>
        <dbReference type="SAM" id="SignalP"/>
    </source>
</evidence>
<feature type="chain" id="PRO_5007445584" description="lysozyme" evidence="13">
    <location>
        <begin position="38"/>
        <end position="752"/>
    </location>
</feature>